<comment type="caution">
    <text evidence="2">The sequence shown here is derived from an EMBL/GenBank/DDBJ whole genome shotgun (WGS) entry which is preliminary data.</text>
</comment>
<evidence type="ECO:0000313" key="2">
    <source>
        <dbReference type="EMBL" id="KAK7045265.1"/>
    </source>
</evidence>
<evidence type="ECO:0000313" key="3">
    <source>
        <dbReference type="Proteomes" id="UP001362999"/>
    </source>
</evidence>
<keyword evidence="1" id="KW-0472">Membrane</keyword>
<dbReference type="Proteomes" id="UP001362999">
    <property type="component" value="Unassembled WGS sequence"/>
</dbReference>
<evidence type="ECO:0000256" key="1">
    <source>
        <dbReference type="SAM" id="Phobius"/>
    </source>
</evidence>
<dbReference type="EMBL" id="JAWWNJ010000011">
    <property type="protein sequence ID" value="KAK7045265.1"/>
    <property type="molecule type" value="Genomic_DNA"/>
</dbReference>
<accession>A0AAW0D2Z6</accession>
<feature type="transmembrane region" description="Helical" evidence="1">
    <location>
        <begin position="96"/>
        <end position="120"/>
    </location>
</feature>
<keyword evidence="1" id="KW-0812">Transmembrane</keyword>
<reference evidence="2 3" key="1">
    <citation type="journal article" date="2024" name="J Genomics">
        <title>Draft genome sequencing and assembly of Favolaschia claudopus CIRM-BRFM 2984 isolated from oak limbs.</title>
        <authorList>
            <person name="Navarro D."/>
            <person name="Drula E."/>
            <person name="Chaduli D."/>
            <person name="Cazenave R."/>
            <person name="Ahrendt S."/>
            <person name="Wang J."/>
            <person name="Lipzen A."/>
            <person name="Daum C."/>
            <person name="Barry K."/>
            <person name="Grigoriev I.V."/>
            <person name="Favel A."/>
            <person name="Rosso M.N."/>
            <person name="Martin F."/>
        </authorList>
    </citation>
    <scope>NUCLEOTIDE SEQUENCE [LARGE SCALE GENOMIC DNA]</scope>
    <source>
        <strain evidence="2 3">CIRM-BRFM 2984</strain>
    </source>
</reference>
<gene>
    <name evidence="2" type="ORF">R3P38DRAFT_2883270</name>
</gene>
<feature type="transmembrane region" description="Helical" evidence="1">
    <location>
        <begin position="20"/>
        <end position="46"/>
    </location>
</feature>
<keyword evidence="1" id="KW-1133">Transmembrane helix</keyword>
<keyword evidence="3" id="KW-1185">Reference proteome</keyword>
<organism evidence="2 3">
    <name type="scientific">Favolaschia claudopus</name>
    <dbReference type="NCBI Taxonomy" id="2862362"/>
    <lineage>
        <taxon>Eukaryota</taxon>
        <taxon>Fungi</taxon>
        <taxon>Dikarya</taxon>
        <taxon>Basidiomycota</taxon>
        <taxon>Agaricomycotina</taxon>
        <taxon>Agaricomycetes</taxon>
        <taxon>Agaricomycetidae</taxon>
        <taxon>Agaricales</taxon>
        <taxon>Marasmiineae</taxon>
        <taxon>Mycenaceae</taxon>
        <taxon>Favolaschia</taxon>
    </lineage>
</organism>
<name>A0AAW0D2Z6_9AGAR</name>
<dbReference type="AlphaFoldDB" id="A0AAW0D2Z6"/>
<feature type="transmembrane region" description="Helical" evidence="1">
    <location>
        <begin position="53"/>
        <end position="76"/>
    </location>
</feature>
<protein>
    <submittedName>
        <fullName evidence="2">Uncharacterized protein</fullName>
    </submittedName>
</protein>
<sequence length="154" mass="16853">MDSAVSSNTDPALVRALPYITSALSALGSLTLSLLLTLYAALAFLANVIAHPIIFLSPFPLLLYLLAPLFIFIQLLLEVLVHAPYRATLYVADVVYPAYVFVGVACITGALVGLGGRLAVHGIVHLVMPPPMQDVVEHEEEVKVEERKRREVYW</sequence>
<proteinExistence type="predicted"/>